<dbReference type="GO" id="GO:0030170">
    <property type="term" value="F:pyridoxal phosphate binding"/>
    <property type="evidence" value="ECO:0007669"/>
    <property type="project" value="InterPro"/>
</dbReference>
<proteinExistence type="inferred from homology"/>
<evidence type="ECO:0000259" key="6">
    <source>
        <dbReference type="Pfam" id="PF00155"/>
    </source>
</evidence>
<dbReference type="Pfam" id="PF00155">
    <property type="entry name" value="Aminotran_1_2"/>
    <property type="match status" value="1"/>
</dbReference>
<accession>A0A0B7FDF1</accession>
<dbReference type="InterPro" id="IPR004839">
    <property type="entry name" value="Aminotransferase_I/II_large"/>
</dbReference>
<dbReference type="PANTHER" id="PTHR46383:SF1">
    <property type="entry name" value="ASPARTATE AMINOTRANSFERASE"/>
    <property type="match status" value="1"/>
</dbReference>
<dbReference type="SUPFAM" id="SSF53383">
    <property type="entry name" value="PLP-dependent transferases"/>
    <property type="match status" value="1"/>
</dbReference>
<evidence type="ECO:0000313" key="8">
    <source>
        <dbReference type="Proteomes" id="UP000059188"/>
    </source>
</evidence>
<protein>
    <recommendedName>
        <fullName evidence="6">Aminotransferase class I/classII large domain-containing protein</fullName>
    </recommendedName>
</protein>
<comment type="cofactor">
    <cofactor evidence="1">
        <name>pyridoxal 5'-phosphate</name>
        <dbReference type="ChEBI" id="CHEBI:597326"/>
    </cofactor>
</comment>
<dbReference type="NCBIfam" id="NF005732">
    <property type="entry name" value="PRK07550.1"/>
    <property type="match status" value="1"/>
</dbReference>
<dbReference type="OrthoDB" id="7042322at2759"/>
<keyword evidence="3" id="KW-0032">Aminotransferase</keyword>
<dbReference type="AlphaFoldDB" id="A0A0B7FDF1"/>
<dbReference type="EMBL" id="LN679101">
    <property type="protein sequence ID" value="CEL55605.1"/>
    <property type="molecule type" value="Genomic_DNA"/>
</dbReference>
<dbReference type="Proteomes" id="UP000059188">
    <property type="component" value="Unassembled WGS sequence"/>
</dbReference>
<organism evidence="7 8">
    <name type="scientific">Thanatephorus cucumeris (strain AG1-IB / isolate 7/3/14)</name>
    <name type="common">Lettuce bottom rot fungus</name>
    <name type="synonym">Rhizoctonia solani</name>
    <dbReference type="NCBI Taxonomy" id="1108050"/>
    <lineage>
        <taxon>Eukaryota</taxon>
        <taxon>Fungi</taxon>
        <taxon>Dikarya</taxon>
        <taxon>Basidiomycota</taxon>
        <taxon>Agaricomycotina</taxon>
        <taxon>Agaricomycetes</taxon>
        <taxon>Cantharellales</taxon>
        <taxon>Ceratobasidiaceae</taxon>
        <taxon>Rhizoctonia</taxon>
        <taxon>Rhizoctonia solani AG-1</taxon>
    </lineage>
</organism>
<evidence type="ECO:0000256" key="5">
    <source>
        <dbReference type="ARBA" id="ARBA00022898"/>
    </source>
</evidence>
<comment type="similarity">
    <text evidence="2">Belongs to the class-I pyridoxal-phosphate-dependent aminotransferase family.</text>
</comment>
<dbReference type="PANTHER" id="PTHR46383">
    <property type="entry name" value="ASPARTATE AMINOTRANSFERASE"/>
    <property type="match status" value="1"/>
</dbReference>
<evidence type="ECO:0000256" key="4">
    <source>
        <dbReference type="ARBA" id="ARBA00022679"/>
    </source>
</evidence>
<keyword evidence="4" id="KW-0808">Transferase</keyword>
<dbReference type="CDD" id="cd00609">
    <property type="entry name" value="AAT_like"/>
    <property type="match status" value="1"/>
</dbReference>
<feature type="domain" description="Aminotransferase class I/classII large" evidence="6">
    <location>
        <begin position="92"/>
        <end position="464"/>
    </location>
</feature>
<evidence type="ECO:0000256" key="2">
    <source>
        <dbReference type="ARBA" id="ARBA00007441"/>
    </source>
</evidence>
<evidence type="ECO:0000256" key="1">
    <source>
        <dbReference type="ARBA" id="ARBA00001933"/>
    </source>
</evidence>
<keyword evidence="8" id="KW-1185">Reference proteome</keyword>
<keyword evidence="5" id="KW-0663">Pyridoxal phosphate</keyword>
<dbReference type="GO" id="GO:0006520">
    <property type="term" value="P:amino acid metabolic process"/>
    <property type="evidence" value="ECO:0007669"/>
    <property type="project" value="InterPro"/>
</dbReference>
<name>A0A0B7FDF1_THACB</name>
<evidence type="ECO:0000313" key="7">
    <source>
        <dbReference type="EMBL" id="CEL55605.1"/>
    </source>
</evidence>
<dbReference type="InterPro" id="IPR050596">
    <property type="entry name" value="AspAT/PAT-like"/>
</dbReference>
<dbReference type="GO" id="GO:0008483">
    <property type="term" value="F:transaminase activity"/>
    <property type="evidence" value="ECO:0007669"/>
    <property type="project" value="UniProtKB-KW"/>
</dbReference>
<dbReference type="STRING" id="1108050.A0A0B7FDF1"/>
<dbReference type="InterPro" id="IPR015424">
    <property type="entry name" value="PyrdxlP-dep_Trfase"/>
</dbReference>
<gene>
    <name evidence="7" type="ORF">RSOLAG1IB_01617</name>
</gene>
<sequence>MRSCQIEAKHTWPAEITFQTRSIDLFDPDHKVKCPQTSTTPEPDISTLSNKLFTMSQSTAYKVIDAVKATNLPPIPMVAKWASEYKDPGSKPLINLSQGAPGEQPHPSLIERLTKVVQSPGAQKGDTTISGGSDSAAYGNVRGDVAMRIALVEEMKYVYGGQDKLNVDVQVEDMALTAGCNAAFMAAVMVVAERGDEVILPVPWYFNNEMTLRILGIEPVGLPVSVEAGFLPSVEQAESLITPRTKAIGLVSPNNPSGITYPTSTLRAFADLAVKYKIALIIDETYRDFVTSGPPHDLFTPKDNWSWRSNVIHLFSFSKSYRVPGHRLGALVADRSVIDQVKKVLDCIQICPARPLQLALAPLLPSLRQDLAEQSAKFSKRHELFRDTLSGSGWEVGASGAYFAIVKHPFKNVTNVEVSRRLASECGVVVLPLTGFVPLDDPTWDSWMRVSVANVGEELIRQAAIRMRDSGKTLGYE</sequence>
<evidence type="ECO:0000256" key="3">
    <source>
        <dbReference type="ARBA" id="ARBA00022576"/>
    </source>
</evidence>
<dbReference type="InterPro" id="IPR015421">
    <property type="entry name" value="PyrdxlP-dep_Trfase_major"/>
</dbReference>
<reference evidence="7 8" key="1">
    <citation type="submission" date="2014-11" db="EMBL/GenBank/DDBJ databases">
        <authorList>
            <person name="Wibberg Daniel"/>
        </authorList>
    </citation>
    <scope>NUCLEOTIDE SEQUENCE [LARGE SCALE GENOMIC DNA]</scope>
    <source>
        <strain evidence="7">Rhizoctonia solani AG1-IB 7/3/14</strain>
    </source>
</reference>
<dbReference type="Gene3D" id="3.40.640.10">
    <property type="entry name" value="Type I PLP-dependent aspartate aminotransferase-like (Major domain)"/>
    <property type="match status" value="1"/>
</dbReference>